<dbReference type="EMBL" id="KQ414721">
    <property type="protein sequence ID" value="KOC62756.1"/>
    <property type="molecule type" value="Genomic_DNA"/>
</dbReference>
<name>A0A0L7QW17_9HYME</name>
<evidence type="ECO:0000313" key="1">
    <source>
        <dbReference type="EMBL" id="KOC62756.1"/>
    </source>
</evidence>
<keyword evidence="2" id="KW-1185">Reference proteome</keyword>
<dbReference type="Proteomes" id="UP000053825">
    <property type="component" value="Unassembled WGS sequence"/>
</dbReference>
<evidence type="ECO:0000313" key="2">
    <source>
        <dbReference type="Proteomes" id="UP000053825"/>
    </source>
</evidence>
<organism evidence="1 2">
    <name type="scientific">Habropoda laboriosa</name>
    <dbReference type="NCBI Taxonomy" id="597456"/>
    <lineage>
        <taxon>Eukaryota</taxon>
        <taxon>Metazoa</taxon>
        <taxon>Ecdysozoa</taxon>
        <taxon>Arthropoda</taxon>
        <taxon>Hexapoda</taxon>
        <taxon>Insecta</taxon>
        <taxon>Pterygota</taxon>
        <taxon>Neoptera</taxon>
        <taxon>Endopterygota</taxon>
        <taxon>Hymenoptera</taxon>
        <taxon>Apocrita</taxon>
        <taxon>Aculeata</taxon>
        <taxon>Apoidea</taxon>
        <taxon>Anthophila</taxon>
        <taxon>Apidae</taxon>
        <taxon>Habropoda</taxon>
    </lineage>
</organism>
<sequence>MVNRHGLRTVKEVISGASLIEAKECLDVNRDQVLSQVQTAIDAILTGDLHSTEERDPSLMSSLSQTEERRREGLFALHEKISRIYVARVSSWYNEARGRRRIKVEPSTSFVPGIITSRKVIPGYERTDNFPPDRDFNGSFDDQGAEFHLSFKVRGQTLKALESGKRSEDFVGSWRNFKLLENLLAFERRFQTPLGLLGRTDEPSNHIAIFNRQHLLKSEVLAGMGRLLYFTKNSTTLTPGHHMP</sequence>
<proteinExistence type="predicted"/>
<protein>
    <submittedName>
        <fullName evidence="1">Uncharacterized protein</fullName>
    </submittedName>
</protein>
<accession>A0A0L7QW17</accession>
<gene>
    <name evidence="1" type="ORF">WH47_03740</name>
</gene>
<reference evidence="1 2" key="1">
    <citation type="submission" date="2015-07" db="EMBL/GenBank/DDBJ databases">
        <title>The genome of Habropoda laboriosa.</title>
        <authorList>
            <person name="Pan H."/>
            <person name="Kapheim K."/>
        </authorList>
    </citation>
    <scope>NUCLEOTIDE SEQUENCE [LARGE SCALE GENOMIC DNA]</scope>
    <source>
        <strain evidence="1">0110345459</strain>
    </source>
</reference>
<dbReference type="AlphaFoldDB" id="A0A0L7QW17"/>